<reference evidence="2" key="1">
    <citation type="submission" date="2020-03" db="EMBL/GenBank/DDBJ databases">
        <title>Whole Genome Sequence of Trichophyton interdigitale from India.</title>
        <authorList>
            <person name="Kumar P."/>
        </authorList>
    </citation>
    <scope>NUCLEOTIDE SEQUENCE</scope>
    <source>
        <strain evidence="2">UCMS-IGIB-CI14</strain>
    </source>
</reference>
<dbReference type="EMBL" id="JAAQVJ010000079">
    <property type="protein sequence ID" value="KAF3896049.1"/>
    <property type="molecule type" value="Genomic_DNA"/>
</dbReference>
<feature type="region of interest" description="Disordered" evidence="1">
    <location>
        <begin position="259"/>
        <end position="361"/>
    </location>
</feature>
<feature type="region of interest" description="Disordered" evidence="1">
    <location>
        <begin position="48"/>
        <end position="177"/>
    </location>
</feature>
<proteinExistence type="predicted"/>
<feature type="region of interest" description="Disordered" evidence="1">
    <location>
        <begin position="1"/>
        <end position="20"/>
    </location>
</feature>
<accession>A0A9P4YIB4</accession>
<evidence type="ECO:0000256" key="1">
    <source>
        <dbReference type="SAM" id="MobiDB-lite"/>
    </source>
</evidence>
<dbReference type="AlphaFoldDB" id="A0A9P4YIB4"/>
<feature type="compositionally biased region" description="Polar residues" evidence="1">
    <location>
        <begin position="266"/>
        <end position="277"/>
    </location>
</feature>
<gene>
    <name evidence="2" type="ORF">GY632_2992</name>
</gene>
<feature type="compositionally biased region" description="Polar residues" evidence="1">
    <location>
        <begin position="156"/>
        <end position="173"/>
    </location>
</feature>
<protein>
    <submittedName>
        <fullName evidence="2">Uncharacterized protein</fullName>
    </submittedName>
</protein>
<comment type="caution">
    <text evidence="2">The sequence shown here is derived from an EMBL/GenBank/DDBJ whole genome shotgun (WGS) entry which is preliminary data.</text>
</comment>
<organism evidence="2 3">
    <name type="scientific">Trichophyton interdigitale</name>
    <dbReference type="NCBI Taxonomy" id="101480"/>
    <lineage>
        <taxon>Eukaryota</taxon>
        <taxon>Fungi</taxon>
        <taxon>Dikarya</taxon>
        <taxon>Ascomycota</taxon>
        <taxon>Pezizomycotina</taxon>
        <taxon>Eurotiomycetes</taxon>
        <taxon>Eurotiomycetidae</taxon>
        <taxon>Onygenales</taxon>
        <taxon>Arthrodermataceae</taxon>
        <taxon>Trichophyton</taxon>
    </lineage>
</organism>
<feature type="compositionally biased region" description="Low complexity" evidence="1">
    <location>
        <begin position="319"/>
        <end position="329"/>
    </location>
</feature>
<dbReference type="Proteomes" id="UP000749309">
    <property type="component" value="Unassembled WGS sequence"/>
</dbReference>
<sequence length="361" mass="39626">MKARQGTPARADTKPLRNSCDTYIPSYYNKASENDIDALLAEGKAAVVSNPAGTSRGDGTAPVPPYENSDGSLQIRGAASVQQGYRKDIKDNSDNSSASDATIRNVEHNRPAIPLPEKPPAPQPPCTPPQGNLQRHSSRELKSSPTYNQPMPLISPSLSSVQGGKETPLSTTIPDGLQSLCIPQPEFRNLDYQTQQDIHLWLLFTGYYDEEYRIETISRRREIVAVHEKLTELMNQEWHKRRDFTNISSSRLSQSLFSSMMPAGARSSTPSDSSAMRSRTVEPPVDSPAEGASTLSDECLKAKAENTSCLQPAKNPVQSSPLKRSSMSSPEDSDCQRKVARSNEQASTANEFKKQGLFTQK</sequence>
<evidence type="ECO:0000313" key="2">
    <source>
        <dbReference type="EMBL" id="KAF3896049.1"/>
    </source>
</evidence>
<evidence type="ECO:0000313" key="3">
    <source>
        <dbReference type="Proteomes" id="UP000749309"/>
    </source>
</evidence>
<feature type="compositionally biased region" description="Pro residues" evidence="1">
    <location>
        <begin position="113"/>
        <end position="128"/>
    </location>
</feature>
<name>A0A9P4YIB4_9EURO</name>